<feature type="region of interest" description="Disordered" evidence="2">
    <location>
        <begin position="1"/>
        <end position="104"/>
    </location>
</feature>
<feature type="compositionally biased region" description="Polar residues" evidence="2">
    <location>
        <begin position="80"/>
        <end position="97"/>
    </location>
</feature>
<accession>A0ABQ0LSW0</accession>
<evidence type="ECO:0000313" key="3">
    <source>
        <dbReference type="EMBL" id="GAT53709.1"/>
    </source>
</evidence>
<proteinExistence type="predicted"/>
<feature type="compositionally biased region" description="Low complexity" evidence="2">
    <location>
        <begin position="68"/>
        <end position="79"/>
    </location>
</feature>
<evidence type="ECO:0000256" key="2">
    <source>
        <dbReference type="SAM" id="MobiDB-lite"/>
    </source>
</evidence>
<organism evidence="3 4">
    <name type="scientific">Mycena chlorophos</name>
    <name type="common">Agaric fungus</name>
    <name type="synonym">Agaricus chlorophos</name>
    <dbReference type="NCBI Taxonomy" id="658473"/>
    <lineage>
        <taxon>Eukaryota</taxon>
        <taxon>Fungi</taxon>
        <taxon>Dikarya</taxon>
        <taxon>Basidiomycota</taxon>
        <taxon>Agaricomycotina</taxon>
        <taxon>Agaricomycetes</taxon>
        <taxon>Agaricomycetidae</taxon>
        <taxon>Agaricales</taxon>
        <taxon>Marasmiineae</taxon>
        <taxon>Mycenaceae</taxon>
        <taxon>Mycena</taxon>
    </lineage>
</organism>
<keyword evidence="1" id="KW-0175">Coiled coil</keyword>
<sequence>MAHVPRITRSVSLRAKSANNSATTKIPAPKAEPATLVRQPTLPRPASTSNLPRTQTRRIPASGASKNAHATTRATSSSSQKNRTSQPSIPSATTQPAPTLPHIAAHPHDLAKPVLHAPAPSASPLDPEPTLTRCVVPPPMSPSGTNTLRELSDEATKLDIKFAKLRAKQEELKDAARAVLAKTKAKLQQLKDRKARERQFNDNFAALLAHHQSEVAKTEQRLRAELTKEEYEAFMGPEQEGETHLTTANHGGSSKGEGDITIPEFTLPDWRKGSVGNDEEASVRGDKKAYLRGGGYADAMPTGQDVGGGW</sequence>
<gene>
    <name evidence="3" type="ORF">MCHLO_10638</name>
</gene>
<keyword evidence="4" id="KW-1185">Reference proteome</keyword>
<feature type="coiled-coil region" evidence="1">
    <location>
        <begin position="148"/>
        <end position="200"/>
    </location>
</feature>
<dbReference type="Proteomes" id="UP000815677">
    <property type="component" value="Unassembled WGS sequence"/>
</dbReference>
<name>A0ABQ0LSW0_MYCCL</name>
<feature type="region of interest" description="Disordered" evidence="2">
    <location>
        <begin position="242"/>
        <end position="286"/>
    </location>
</feature>
<evidence type="ECO:0000256" key="1">
    <source>
        <dbReference type="SAM" id="Coils"/>
    </source>
</evidence>
<dbReference type="EMBL" id="DF848467">
    <property type="protein sequence ID" value="GAT53709.1"/>
    <property type="molecule type" value="Genomic_DNA"/>
</dbReference>
<reference evidence="3" key="1">
    <citation type="submission" date="2014-09" db="EMBL/GenBank/DDBJ databases">
        <title>Genome sequence of the luminous mushroom Mycena chlorophos for searching fungal bioluminescence genes.</title>
        <authorList>
            <person name="Tanaka Y."/>
            <person name="Kasuga D."/>
            <person name="Oba Y."/>
            <person name="Hase S."/>
            <person name="Sato K."/>
            <person name="Oba Y."/>
            <person name="Sakakibara Y."/>
        </authorList>
    </citation>
    <scope>NUCLEOTIDE SEQUENCE</scope>
</reference>
<protein>
    <submittedName>
        <fullName evidence="3">Uncharacterized protein</fullName>
    </submittedName>
</protein>
<evidence type="ECO:0000313" key="4">
    <source>
        <dbReference type="Proteomes" id="UP000815677"/>
    </source>
</evidence>